<dbReference type="PANTHER" id="PTHR10903:SF149">
    <property type="entry name" value="TRANSLOCASE OF CHLOROPLAST 33, CHLOROPLASTIC"/>
    <property type="match status" value="1"/>
</dbReference>
<evidence type="ECO:0000313" key="5">
    <source>
        <dbReference type="Proteomes" id="UP000594638"/>
    </source>
</evidence>
<dbReference type="PROSITE" id="PS51720">
    <property type="entry name" value="G_AIG1"/>
    <property type="match status" value="1"/>
</dbReference>
<dbReference type="InterPro" id="IPR006703">
    <property type="entry name" value="G_AIG1"/>
</dbReference>
<dbReference type="Gramene" id="OE9A051957T1">
    <property type="protein sequence ID" value="OE9A051957C1"/>
    <property type="gene ID" value="OE9A051957"/>
</dbReference>
<protein>
    <submittedName>
        <fullName evidence="4">Translocase of chloroplast 34, chloroplastic isoform X2</fullName>
    </submittedName>
</protein>
<dbReference type="EMBL" id="CACTIH010009057">
    <property type="protein sequence ID" value="CAA3021615.1"/>
    <property type="molecule type" value="Genomic_DNA"/>
</dbReference>
<dbReference type="InterPro" id="IPR027417">
    <property type="entry name" value="P-loop_NTPase"/>
</dbReference>
<feature type="domain" description="AIG1-type G" evidence="3">
    <location>
        <begin position="35"/>
        <end position="216"/>
    </location>
</feature>
<evidence type="ECO:0000256" key="2">
    <source>
        <dbReference type="ARBA" id="ARBA00023134"/>
    </source>
</evidence>
<proteinExistence type="predicted"/>
<name>A0A8S0URN6_OLEEU</name>
<evidence type="ECO:0000259" key="3">
    <source>
        <dbReference type="PROSITE" id="PS51720"/>
    </source>
</evidence>
<dbReference type="InterPro" id="IPR045058">
    <property type="entry name" value="GIMA/IAN/Toc"/>
</dbReference>
<dbReference type="OrthoDB" id="8954335at2759"/>
<dbReference type="Gene3D" id="3.40.50.300">
    <property type="entry name" value="P-loop containing nucleotide triphosphate hydrolases"/>
    <property type="match status" value="1"/>
</dbReference>
<keyword evidence="2" id="KW-0342">GTP-binding</keyword>
<reference evidence="4 5" key="1">
    <citation type="submission" date="2019-12" db="EMBL/GenBank/DDBJ databases">
        <authorList>
            <person name="Alioto T."/>
            <person name="Alioto T."/>
            <person name="Gomez Garrido J."/>
        </authorList>
    </citation>
    <scope>NUCLEOTIDE SEQUENCE [LARGE SCALE GENOMIC DNA]</scope>
</reference>
<keyword evidence="1" id="KW-0547">Nucleotide-binding</keyword>
<evidence type="ECO:0000256" key="1">
    <source>
        <dbReference type="ARBA" id="ARBA00022741"/>
    </source>
</evidence>
<organism evidence="4 5">
    <name type="scientific">Olea europaea subsp. europaea</name>
    <dbReference type="NCBI Taxonomy" id="158383"/>
    <lineage>
        <taxon>Eukaryota</taxon>
        <taxon>Viridiplantae</taxon>
        <taxon>Streptophyta</taxon>
        <taxon>Embryophyta</taxon>
        <taxon>Tracheophyta</taxon>
        <taxon>Spermatophyta</taxon>
        <taxon>Magnoliopsida</taxon>
        <taxon>eudicotyledons</taxon>
        <taxon>Gunneridae</taxon>
        <taxon>Pentapetalae</taxon>
        <taxon>asterids</taxon>
        <taxon>lamiids</taxon>
        <taxon>Lamiales</taxon>
        <taxon>Oleaceae</taxon>
        <taxon>Oleeae</taxon>
        <taxon>Olea</taxon>
    </lineage>
</organism>
<dbReference type="Proteomes" id="UP000594638">
    <property type="component" value="Unassembled WGS sequence"/>
</dbReference>
<sequence length="216" mass="24641">MATQLVKEWTAIKQFPAATQDRLLELLGKLKQENVSTLTILVLGKGCVGKSSTVNSIIGDRVVSVSSFHVHTAGPGFTLNIIDTPGLVEGAYVSDTVRETIKRFLLNKTIDVLLYVDRLDLYRVDNLDKQVVKAIKYSFSKEIWRKGIVALTHAQFSPPDGLNYEEFFSKRTESLMKVVRQGSRISKKEIQYFFVIKWIQKWIKDDISRETKPSWE</sequence>
<keyword evidence="5" id="KW-1185">Reference proteome</keyword>
<dbReference type="PANTHER" id="PTHR10903">
    <property type="entry name" value="GTPASE, IMAP FAMILY MEMBER-RELATED"/>
    <property type="match status" value="1"/>
</dbReference>
<comment type="caution">
    <text evidence="4">The sequence shown here is derived from an EMBL/GenBank/DDBJ whole genome shotgun (WGS) entry which is preliminary data.</text>
</comment>
<accession>A0A8S0URN6</accession>
<evidence type="ECO:0000313" key="4">
    <source>
        <dbReference type="EMBL" id="CAA3021615.1"/>
    </source>
</evidence>
<gene>
    <name evidence="4" type="ORF">OLEA9_A051957</name>
</gene>
<dbReference type="SUPFAM" id="SSF52540">
    <property type="entry name" value="P-loop containing nucleoside triphosphate hydrolases"/>
    <property type="match status" value="1"/>
</dbReference>
<dbReference type="AlphaFoldDB" id="A0A8S0URN6"/>
<dbReference type="GO" id="GO:0005525">
    <property type="term" value="F:GTP binding"/>
    <property type="evidence" value="ECO:0007669"/>
    <property type="project" value="UniProtKB-KW"/>
</dbReference>
<dbReference type="Pfam" id="PF04548">
    <property type="entry name" value="AIG1"/>
    <property type="match status" value="1"/>
</dbReference>